<feature type="region of interest" description="Disordered" evidence="1">
    <location>
        <begin position="590"/>
        <end position="656"/>
    </location>
</feature>
<gene>
    <name evidence="2" type="primary">CSON014248</name>
</gene>
<dbReference type="OMA" id="RTLKYCH"/>
<organism evidence="2">
    <name type="scientific">Culicoides sonorensis</name>
    <name type="common">Biting midge</name>
    <dbReference type="NCBI Taxonomy" id="179676"/>
    <lineage>
        <taxon>Eukaryota</taxon>
        <taxon>Metazoa</taxon>
        <taxon>Ecdysozoa</taxon>
        <taxon>Arthropoda</taxon>
        <taxon>Hexapoda</taxon>
        <taxon>Insecta</taxon>
        <taxon>Pterygota</taxon>
        <taxon>Neoptera</taxon>
        <taxon>Endopterygota</taxon>
        <taxon>Diptera</taxon>
        <taxon>Nematocera</taxon>
        <taxon>Chironomoidea</taxon>
        <taxon>Ceratopogonidae</taxon>
        <taxon>Ceratopogoninae</taxon>
        <taxon>Culicoides</taxon>
        <taxon>Monoculicoides</taxon>
    </lineage>
</organism>
<protein>
    <submittedName>
        <fullName evidence="2">CSON014248 protein</fullName>
    </submittedName>
</protein>
<accession>A0A336MCW3</accession>
<dbReference type="EMBL" id="UFQT01000782">
    <property type="protein sequence ID" value="SSX27191.1"/>
    <property type="molecule type" value="Genomic_DNA"/>
</dbReference>
<sequence>MADHLFTVSRADIFDIYPKILKEILTSEELARLRSGTTALERTIDIPSDFEWQLKMYFRLLEYQKQINHAVEKGIPLEQLIYKRDKILWDPVIDKMISPHDSPADLQSVLDIQQKKRICPIGDGSLDFCLIDEVNLWGLEDYAKAGKLLHKPPMHVDFVDEHEMRKVYSLIYDVFRYKLVLNQTLADSGFFTHYPQLQEDLFRVWLMLFDLYLRKFGKRDPVCIPLKNQLFSEANLLDIEEKLFKSKTKLAASITRLRVQNNALHLSQLLPVHLQDAKVAVAVSYPILTGWINTFRVRDKEQASQSLNQMGLSEVPIPQDKNAKLCAIKRNQFRFDKLCPQFLSCFPNDRSKFTRIDMIQKHELILQDKTFSIGPAVFSQLLEFLQLEGDVVQSHISSPRSTAYLAALLRNNDKVKRFLVFGAGSRLGEFQQYMDDLGVDNIKLFAENFVDISVTSILLDNCVGIYACPPCSYSGIADPIDLICSRGGDLTMLEMLSESEMTDDGKQRVAQVLEEQRKTLKKAMSRPQTQFILYGTFSIVDTENQDMVQNAIDFINKKAKEKHILAAKEKARLEALAALEQFPFPMAGRRKMGSEEQLTSTATSQVTSAKLDKVNETDELSRENKSEQPSETAPASERDLESESETEESSRTKSAKLVDSIAEEEFTNIEVPLTDAFETIDLPDVCQNRDGCLDFHELGCFLTLIKRKEIVRLDSKYLIKIAELRGIFGDKNAPKKPKSKAQKRAEREAEKAREALLAAERMKKMKRRGSNLNLLLDRINAPTVASVKRSHYERISVALKRMLFFHEDYICKRHVCHHSEYDGSMFISSRLSRYGRFREWWRKAVKYIRRIRMLILDEDLDVKDLIYEGPIRVDCLPPLIFDRTIQIEVPPPVVVTPKPKIERTIYPLSLSFLEFGQNYRSEDK</sequence>
<feature type="compositionally biased region" description="Basic and acidic residues" evidence="1">
    <location>
        <begin position="610"/>
        <end position="628"/>
    </location>
</feature>
<feature type="compositionally biased region" description="Polar residues" evidence="1">
    <location>
        <begin position="596"/>
        <end position="608"/>
    </location>
</feature>
<evidence type="ECO:0000313" key="2">
    <source>
        <dbReference type="EMBL" id="SSX27191.1"/>
    </source>
</evidence>
<dbReference type="PANTHER" id="PTHR14663">
    <property type="entry name" value="METHYLTRANSFERASE NSUN7-RELATED"/>
    <property type="match status" value="1"/>
</dbReference>
<dbReference type="Gene3D" id="3.40.50.150">
    <property type="entry name" value="Vaccinia Virus protein VP39"/>
    <property type="match status" value="1"/>
</dbReference>
<dbReference type="InterPro" id="IPR042620">
    <property type="entry name" value="NSUN7"/>
</dbReference>
<dbReference type="VEuPathDB" id="VectorBase:CSON014248"/>
<name>A0A336MCW3_CULSO</name>
<dbReference type="InterPro" id="IPR029063">
    <property type="entry name" value="SAM-dependent_MTases_sf"/>
</dbReference>
<proteinExistence type="predicted"/>
<dbReference type="PANTHER" id="PTHR14663:SF2">
    <property type="entry name" value="METHYLTRANSFERASE NSUN7-RELATED"/>
    <property type="match status" value="1"/>
</dbReference>
<dbReference type="AlphaFoldDB" id="A0A336MCW3"/>
<evidence type="ECO:0000256" key="1">
    <source>
        <dbReference type="SAM" id="MobiDB-lite"/>
    </source>
</evidence>
<reference evidence="2" key="1">
    <citation type="submission" date="2018-07" db="EMBL/GenBank/DDBJ databases">
        <authorList>
            <person name="Quirk P.G."/>
            <person name="Krulwich T.A."/>
        </authorList>
    </citation>
    <scope>NUCLEOTIDE SEQUENCE</scope>
</reference>